<dbReference type="RefSeq" id="XP_031562660.1">
    <property type="nucleotide sequence ID" value="XM_031706800.1"/>
</dbReference>
<dbReference type="Pfam" id="PF07653">
    <property type="entry name" value="SH3_2"/>
    <property type="match status" value="1"/>
</dbReference>
<dbReference type="InterPro" id="IPR051492">
    <property type="entry name" value="Dynamin-Rho_GEF"/>
</dbReference>
<gene>
    <name evidence="15" type="primary">LOC116298378</name>
</gene>
<dbReference type="InterPro" id="IPR004148">
    <property type="entry name" value="BAR_dom"/>
</dbReference>
<dbReference type="CDD" id="cd07589">
    <property type="entry name" value="BAR_DNMBP"/>
    <property type="match status" value="1"/>
</dbReference>
<dbReference type="CDD" id="cd00160">
    <property type="entry name" value="RhoGEF"/>
    <property type="match status" value="1"/>
</dbReference>
<dbReference type="GO" id="GO:0005085">
    <property type="term" value="F:guanyl-nucleotide exchange factor activity"/>
    <property type="evidence" value="ECO:0007669"/>
    <property type="project" value="UniProtKB-KW"/>
</dbReference>
<evidence type="ECO:0000256" key="10">
    <source>
        <dbReference type="SAM" id="MobiDB-lite"/>
    </source>
</evidence>
<feature type="compositionally biased region" description="Acidic residues" evidence="10">
    <location>
        <begin position="1551"/>
        <end position="1569"/>
    </location>
</feature>
<evidence type="ECO:0000259" key="11">
    <source>
        <dbReference type="PROSITE" id="PS50002"/>
    </source>
</evidence>
<feature type="compositionally biased region" description="Low complexity" evidence="10">
    <location>
        <begin position="458"/>
        <end position="480"/>
    </location>
</feature>
<evidence type="ECO:0000259" key="13">
    <source>
        <dbReference type="PROSITE" id="PS51021"/>
    </source>
</evidence>
<protein>
    <recommendedName>
        <fullName evidence="3">Dynamin-binding protein</fullName>
    </recommendedName>
    <alternativeName>
        <fullName evidence="7">Scaffold protein Tuba</fullName>
    </alternativeName>
</protein>
<feature type="compositionally biased region" description="Polar residues" evidence="10">
    <location>
        <begin position="407"/>
        <end position="426"/>
    </location>
</feature>
<feature type="compositionally biased region" description="Polar residues" evidence="10">
    <location>
        <begin position="909"/>
        <end position="921"/>
    </location>
</feature>
<keyword evidence="4 8" id="KW-0728">SH3 domain</keyword>
<evidence type="ECO:0000256" key="2">
    <source>
        <dbReference type="ARBA" id="ARBA00004348"/>
    </source>
</evidence>
<feature type="domain" description="SH3" evidence="11">
    <location>
        <begin position="4"/>
        <end position="63"/>
    </location>
</feature>
<dbReference type="FunCoup" id="A0A6P8ICF6">
    <property type="interactions" value="262"/>
</dbReference>
<feature type="compositionally biased region" description="Basic and acidic residues" evidence="10">
    <location>
        <begin position="689"/>
        <end position="700"/>
    </location>
</feature>
<keyword evidence="9" id="KW-0175">Coiled coil</keyword>
<dbReference type="SMART" id="SM00721">
    <property type="entry name" value="BAR"/>
    <property type="match status" value="1"/>
</dbReference>
<dbReference type="KEGG" id="aten:116298378"/>
<evidence type="ECO:0000256" key="3">
    <source>
        <dbReference type="ARBA" id="ARBA00018186"/>
    </source>
</evidence>
<sequence length="1646" mass="185116">MEGHGNFFVRVFYNFTASNPDELSGFEGDIVKVKSQVNEHWYEGEINGKKGLFPVIYTTKIDDSLQYDVFVAKETYNGIRPSELSFLKGERINVIEKVDENWWRGESRGKIGIFPNSYVGNENLYDSICGDDHMSYQNGGIYGNQEMFSVRALYDFEARNHEELSFPQGGIIIITKDIDVDWYEGSFEGKSGLFPKSYVEHCSQDIYEVPPRACATSIYPFVGESDSELTFKEGEVIFLRKRAGSQWLEGELDGNVGLFPASFVDVEIDLPPEEQNAGQTNNDHAKTVQPQKILWRQGNRARALYHFSALHTGDLALNEGDVVTVVQVVDDNWIEGKLDSGVSGMCPSAYLELADFTPNGHVQAGESLGYKDIRRGFAAQTNQPAHITSSSITATQAGNGGKRHSQTEINFSKYSGPNKSRATRVTSVGDDRLLKASNKPKPAPRPPQTKSQTLGAESRTSTRNLSRSYSSQSSPSQQQTNKAFYAIPFKSSHNKFTPVSFNPSKSKSSVAYTQKSSIANYGFDSQDGGQSIRKGSEGCSGDSLLDMSVSNRASSLNLAAPLVALPSNSTQSESGSKELPIVPKRKAPLPPKRTAANDYKSYSLPRTRANQPNNTTNMDKFSSERTQFGSSPNIAQPNFKDSVGLRPTPRVETAHKKRPPPPPTRTNKDRPSNITRSATISSARLANYKQEKEKESENKKARPASVYYVGEDDDKFYKSNSLEDIRAAGKSGMVSSQFGSNVDQEDSAQDQDSIDYNSPNIVQIPGVAELNKKIANAEHNQQVEWRACSGMKTILQMLVHDQDKYKEMEVKITRSQQKIAEWKDIIDGLKGERTFLIKSYQKRKTLEDNISLLESDLQKQARSRKSLETLLEVVEDSRREEVLENLSVCDGIIDDLNTSIKELEDSLQGLDQSKPNPSTQKHSAEQRQKVVNELIHTEQDYLRDLQLCLKYFADELKNSKIVEADILFGNMKSVIETSSKLLSRFEQAVRGKDVEQQELGKCFVDLADEIKDVYAQYCRNHDDAISLLEKYEEVPEAQEVFNKCLKAIRDSTKCWDLSSFLIKPVQRVLKYPLLLSELLKYTPEIHKDKQNLIKAIHVMTDVATAINEVKRRKDIVLKYKRVEDSGISNKIQKLNWHSVLKKSSRFNQRITQFTGLVSQTVDKQFNEEEKRFTALEKAVKNLIKNVTAYMEQFQEIGKHQYTNGENIEEYYMEALTCTEVTMYKSTMTRITDVLLASFMTDVQKLVLSPLNILLSKFQGPQRLILKREHKCLDYDSRSNKIEKIRDGDKLKAAKAELQSAKKDYEALNAQLLEDLPLFYDKTVSLVKDCILNFSQAKRTFHAIMLGEYTNLMLMPLVKEEGDIVEHQATQTRKVIEKFADLSIIPSQFLGKEILKKRREAKKHPLIPLLPASTGDMTPEQPEDKTQSRERIGSLSKKRMAPPPPPRSVNASTPIKGQSVDQSKPAPKKQSAPQVPQPLIPVDITPSNFEPYVVVCSFEAQNPGELPLNEGELVTIQRQCDSSGNPEWWLVSCAGVSGYVPSSFLEKYSQYSEEDQACSDSDDEDDDDDDDAVIESQQTTVEPKEKLNYYAQFEFEATSSAELSLDVGQIVSVLQQHDLEGNSEWWLVETEGKKGYVAANFLAPLED</sequence>
<dbReference type="Pfam" id="PF00621">
    <property type="entry name" value="RhoGEF"/>
    <property type="match status" value="1"/>
</dbReference>
<reference evidence="15" key="1">
    <citation type="submission" date="2025-08" db="UniProtKB">
        <authorList>
            <consortium name="RefSeq"/>
        </authorList>
    </citation>
    <scope>IDENTIFICATION</scope>
    <source>
        <tissue evidence="15">Tentacle</tissue>
    </source>
</reference>
<feature type="compositionally biased region" description="Polar residues" evidence="10">
    <location>
        <begin position="672"/>
        <end position="684"/>
    </location>
</feature>
<feature type="compositionally biased region" description="Polar residues" evidence="10">
    <location>
        <begin position="381"/>
        <end position="397"/>
    </location>
</feature>
<feature type="region of interest" description="Disordered" evidence="10">
    <location>
        <begin position="1404"/>
        <end position="1479"/>
    </location>
</feature>
<feature type="compositionally biased region" description="Polar residues" evidence="10">
    <location>
        <begin position="1448"/>
        <end position="1461"/>
    </location>
</feature>
<dbReference type="GO" id="GO:0035556">
    <property type="term" value="P:intracellular signal transduction"/>
    <property type="evidence" value="ECO:0007669"/>
    <property type="project" value="InterPro"/>
</dbReference>
<evidence type="ECO:0000256" key="6">
    <source>
        <dbReference type="ARBA" id="ARBA00022949"/>
    </source>
</evidence>
<feature type="domain" description="SH3" evidence="11">
    <location>
        <begin position="145"/>
        <end position="204"/>
    </location>
</feature>
<dbReference type="GO" id="GO:0070161">
    <property type="term" value="C:anchoring junction"/>
    <property type="evidence" value="ECO:0007669"/>
    <property type="project" value="UniProtKB-SubCell"/>
</dbReference>
<name>A0A6P8ICF6_ACTTE</name>
<evidence type="ECO:0000313" key="15">
    <source>
        <dbReference type="RefSeq" id="XP_031562660.1"/>
    </source>
</evidence>
<evidence type="ECO:0000256" key="7">
    <source>
        <dbReference type="ARBA" id="ARBA00032587"/>
    </source>
</evidence>
<dbReference type="InterPro" id="IPR035899">
    <property type="entry name" value="DBL_dom_sf"/>
</dbReference>
<dbReference type="PANTHER" id="PTHR22834:SF20">
    <property type="entry name" value="SH3 DOMAIN-CONTAINING PROTEIN"/>
    <property type="match status" value="1"/>
</dbReference>
<feature type="domain" description="SH3" evidence="11">
    <location>
        <begin position="1486"/>
        <end position="1549"/>
    </location>
</feature>
<dbReference type="PROSITE" id="PS00741">
    <property type="entry name" value="DH_1"/>
    <property type="match status" value="1"/>
</dbReference>
<dbReference type="InterPro" id="IPR027267">
    <property type="entry name" value="AH/BAR_dom_sf"/>
</dbReference>
<dbReference type="PRINTS" id="PR00499">
    <property type="entry name" value="P67PHOX"/>
</dbReference>
<dbReference type="Proteomes" id="UP000515163">
    <property type="component" value="Unplaced"/>
</dbReference>
<evidence type="ECO:0000256" key="4">
    <source>
        <dbReference type="ARBA" id="ARBA00022443"/>
    </source>
</evidence>
<feature type="region of interest" description="Disordered" evidence="10">
    <location>
        <begin position="381"/>
        <end position="480"/>
    </location>
</feature>
<dbReference type="InterPro" id="IPR000219">
    <property type="entry name" value="DH_dom"/>
</dbReference>
<dbReference type="PROSITE" id="PS50010">
    <property type="entry name" value="DH_2"/>
    <property type="match status" value="1"/>
</dbReference>
<dbReference type="GeneID" id="116298378"/>
<feature type="compositionally biased region" description="Basic and acidic residues" evidence="10">
    <location>
        <begin position="1421"/>
        <end position="1431"/>
    </location>
</feature>
<feature type="region of interest" description="Disordered" evidence="10">
    <location>
        <begin position="567"/>
        <end position="702"/>
    </location>
</feature>
<dbReference type="SUPFAM" id="SSF48065">
    <property type="entry name" value="DBL homology domain (DH-domain)"/>
    <property type="match status" value="1"/>
</dbReference>
<dbReference type="Gene3D" id="2.30.30.40">
    <property type="entry name" value="SH3 Domains"/>
    <property type="match status" value="7"/>
</dbReference>
<dbReference type="InParanoid" id="A0A6P8ICF6"/>
<feature type="compositionally biased region" description="Acidic residues" evidence="10">
    <location>
        <begin position="743"/>
        <end position="752"/>
    </location>
</feature>
<feature type="compositionally biased region" description="Polar residues" evidence="10">
    <location>
        <begin position="608"/>
        <end position="636"/>
    </location>
</feature>
<keyword evidence="6" id="KW-0965">Cell junction</keyword>
<dbReference type="PROSITE" id="PS50002">
    <property type="entry name" value="SH3"/>
    <property type="match status" value="7"/>
</dbReference>
<evidence type="ECO:0000256" key="1">
    <source>
        <dbReference type="ARBA" id="ARBA00004282"/>
    </source>
</evidence>
<dbReference type="SMART" id="SM00325">
    <property type="entry name" value="RhoGEF"/>
    <property type="match status" value="1"/>
</dbReference>
<feature type="region of interest" description="Disordered" evidence="10">
    <location>
        <begin position="906"/>
        <end position="925"/>
    </location>
</feature>
<dbReference type="PRINTS" id="PR00452">
    <property type="entry name" value="SH3DOMAIN"/>
</dbReference>
<dbReference type="Pfam" id="PF14604">
    <property type="entry name" value="SH3_9"/>
    <property type="match status" value="3"/>
</dbReference>
<evidence type="ECO:0000259" key="12">
    <source>
        <dbReference type="PROSITE" id="PS50010"/>
    </source>
</evidence>
<keyword evidence="5" id="KW-0344">Guanine-nucleotide releasing factor</keyword>
<dbReference type="InterPro" id="IPR036028">
    <property type="entry name" value="SH3-like_dom_sf"/>
</dbReference>
<dbReference type="Pfam" id="PF03114">
    <property type="entry name" value="BAR"/>
    <property type="match status" value="1"/>
</dbReference>
<comment type="subcellular location">
    <subcellularLocation>
        <location evidence="1">Cell junction</location>
    </subcellularLocation>
    <subcellularLocation>
        <location evidence="2">Golgi apparatus</location>
        <location evidence="2">Golgi stack</location>
    </subcellularLocation>
</comment>
<feature type="domain" description="SH3" evidence="11">
    <location>
        <begin position="210"/>
        <end position="269"/>
    </location>
</feature>
<dbReference type="Gene3D" id="1.20.900.10">
    <property type="entry name" value="Dbl homology (DH) domain"/>
    <property type="match status" value="1"/>
</dbReference>
<feature type="compositionally biased region" description="Polar residues" evidence="10">
    <location>
        <begin position="733"/>
        <end position="742"/>
    </location>
</feature>
<evidence type="ECO:0000256" key="8">
    <source>
        <dbReference type="PROSITE-ProRule" id="PRU00192"/>
    </source>
</evidence>
<dbReference type="InterPro" id="IPR001331">
    <property type="entry name" value="GDS_CDC24_CS"/>
</dbReference>
<dbReference type="SUPFAM" id="SSF103657">
    <property type="entry name" value="BAR/IMD domain-like"/>
    <property type="match status" value="1"/>
</dbReference>
<feature type="region of interest" description="Disordered" evidence="10">
    <location>
        <begin position="1550"/>
        <end position="1569"/>
    </location>
</feature>
<proteinExistence type="predicted"/>
<feature type="coiled-coil region" evidence="9">
    <location>
        <begin position="805"/>
        <end position="863"/>
    </location>
</feature>
<evidence type="ECO:0000313" key="14">
    <source>
        <dbReference type="Proteomes" id="UP000515163"/>
    </source>
</evidence>
<keyword evidence="14" id="KW-1185">Reference proteome</keyword>
<organism evidence="14 15">
    <name type="scientific">Actinia tenebrosa</name>
    <name type="common">Australian red waratah sea anemone</name>
    <dbReference type="NCBI Taxonomy" id="6105"/>
    <lineage>
        <taxon>Eukaryota</taxon>
        <taxon>Metazoa</taxon>
        <taxon>Cnidaria</taxon>
        <taxon>Anthozoa</taxon>
        <taxon>Hexacorallia</taxon>
        <taxon>Actiniaria</taxon>
        <taxon>Actiniidae</taxon>
        <taxon>Actinia</taxon>
    </lineage>
</organism>
<dbReference type="OrthoDB" id="6244550at2759"/>
<dbReference type="SMART" id="SM00326">
    <property type="entry name" value="SH3"/>
    <property type="match status" value="7"/>
</dbReference>
<dbReference type="InterPro" id="IPR001452">
    <property type="entry name" value="SH3_domain"/>
</dbReference>
<feature type="region of interest" description="Disordered" evidence="10">
    <location>
        <begin position="733"/>
        <end position="752"/>
    </location>
</feature>
<dbReference type="PANTHER" id="PTHR22834">
    <property type="entry name" value="NUCLEAR FUSION PROTEIN FUS2"/>
    <property type="match status" value="1"/>
</dbReference>
<accession>A0A6P8ICF6</accession>
<feature type="domain" description="BAR" evidence="13">
    <location>
        <begin position="1150"/>
        <end position="1369"/>
    </location>
</feature>
<feature type="domain" description="SH3" evidence="11">
    <location>
        <begin position="296"/>
        <end position="356"/>
    </location>
</feature>
<dbReference type="Gene3D" id="1.20.1270.60">
    <property type="entry name" value="Arfaptin homology (AH) domain/BAR domain"/>
    <property type="match status" value="1"/>
</dbReference>
<dbReference type="GO" id="GO:0005795">
    <property type="term" value="C:Golgi stack"/>
    <property type="evidence" value="ECO:0007669"/>
    <property type="project" value="UniProtKB-SubCell"/>
</dbReference>
<dbReference type="PROSITE" id="PS51021">
    <property type="entry name" value="BAR"/>
    <property type="match status" value="1"/>
</dbReference>
<feature type="domain" description="SH3" evidence="11">
    <location>
        <begin position="65"/>
        <end position="124"/>
    </location>
</feature>
<feature type="domain" description="SH3" evidence="11">
    <location>
        <begin position="1583"/>
        <end position="1646"/>
    </location>
</feature>
<dbReference type="Pfam" id="PF00018">
    <property type="entry name" value="SH3_1"/>
    <property type="match status" value="3"/>
</dbReference>
<feature type="domain" description="DH" evidence="12">
    <location>
        <begin position="926"/>
        <end position="1109"/>
    </location>
</feature>
<dbReference type="SUPFAM" id="SSF50044">
    <property type="entry name" value="SH3-domain"/>
    <property type="match status" value="7"/>
</dbReference>
<evidence type="ECO:0000256" key="5">
    <source>
        <dbReference type="ARBA" id="ARBA00022658"/>
    </source>
</evidence>
<dbReference type="CDD" id="cd00174">
    <property type="entry name" value="SH3"/>
    <property type="match status" value="1"/>
</dbReference>
<evidence type="ECO:0000256" key="9">
    <source>
        <dbReference type="SAM" id="Coils"/>
    </source>
</evidence>